<keyword evidence="11" id="KW-0505">Motor protein</keyword>
<evidence type="ECO:0000256" key="14">
    <source>
        <dbReference type="SAM" id="Coils"/>
    </source>
</evidence>
<feature type="domain" description="Dynein heavy chain tail" evidence="16">
    <location>
        <begin position="299"/>
        <end position="622"/>
    </location>
</feature>
<keyword evidence="13" id="KW-0966">Cell projection</keyword>
<comment type="similarity">
    <text evidence="2">Belongs to the dynein heavy chain family.</text>
</comment>
<evidence type="ECO:0000313" key="20">
    <source>
        <dbReference type="EMBL" id="KAF4667709.1"/>
    </source>
</evidence>
<dbReference type="InterPro" id="IPR042222">
    <property type="entry name" value="Dynein_2_N"/>
</dbReference>
<keyword evidence="8" id="KW-0243">Dynein</keyword>
<comment type="subcellular location">
    <subcellularLocation>
        <location evidence="1">Cytoplasm</location>
        <location evidence="1">Cytoskeleton</location>
        <location evidence="1">Cilium axoneme</location>
    </subcellularLocation>
</comment>
<dbReference type="GO" id="GO:0005930">
    <property type="term" value="C:axoneme"/>
    <property type="evidence" value="ECO:0007669"/>
    <property type="project" value="UniProtKB-SubCell"/>
</dbReference>
<dbReference type="Gene3D" id="1.10.8.710">
    <property type="match status" value="1"/>
</dbReference>
<evidence type="ECO:0000256" key="7">
    <source>
        <dbReference type="ARBA" id="ARBA00022840"/>
    </source>
</evidence>
<feature type="region of interest" description="Disordered" evidence="15">
    <location>
        <begin position="155"/>
        <end position="225"/>
    </location>
</feature>
<evidence type="ECO:0000256" key="8">
    <source>
        <dbReference type="ARBA" id="ARBA00023017"/>
    </source>
</evidence>
<keyword evidence="6" id="KW-0547">Nucleotide-binding</keyword>
<evidence type="ECO:0000256" key="11">
    <source>
        <dbReference type="ARBA" id="ARBA00023175"/>
    </source>
</evidence>
<feature type="domain" description="Dynein axonemal heavy chain 2/5/8 coiled-coil" evidence="19">
    <location>
        <begin position="1273"/>
        <end position="1387"/>
    </location>
</feature>
<evidence type="ECO:0000259" key="17">
    <source>
        <dbReference type="Pfam" id="PF08393"/>
    </source>
</evidence>
<feature type="domain" description="Dynein heavy chain hydrolytic ATP-binding dynein motor region" evidence="18">
    <location>
        <begin position="2085"/>
        <end position="2290"/>
    </location>
</feature>
<evidence type="ECO:0000256" key="6">
    <source>
        <dbReference type="ARBA" id="ARBA00022741"/>
    </source>
</evidence>
<keyword evidence="10" id="KW-0969">Cilium</keyword>
<dbReference type="Pfam" id="PF25007">
    <property type="entry name" value="DYH2-5-8_CC"/>
    <property type="match status" value="1"/>
</dbReference>
<feature type="domain" description="Dynein heavy chain linker" evidence="17">
    <location>
        <begin position="1459"/>
        <end position="1865"/>
    </location>
</feature>
<dbReference type="FunFam" id="1.10.8.710:FF:000001">
    <property type="entry name" value="Dynein axonemal heavy chain 2"/>
    <property type="match status" value="1"/>
</dbReference>
<dbReference type="InterPro" id="IPR026983">
    <property type="entry name" value="DHC"/>
</dbReference>
<dbReference type="Gene3D" id="1.10.287.2620">
    <property type="match status" value="1"/>
</dbReference>
<feature type="domain" description="Dynein heavy chain tail" evidence="16">
    <location>
        <begin position="678"/>
        <end position="929"/>
    </location>
</feature>
<dbReference type="GO" id="GO:0005874">
    <property type="term" value="C:microtubule"/>
    <property type="evidence" value="ECO:0007669"/>
    <property type="project" value="UniProtKB-KW"/>
</dbReference>
<dbReference type="GO" id="GO:0045505">
    <property type="term" value="F:dynein intermediate chain binding"/>
    <property type="evidence" value="ECO:0007669"/>
    <property type="project" value="InterPro"/>
</dbReference>
<keyword evidence="4" id="KW-0493">Microtubule</keyword>
<evidence type="ECO:0000256" key="5">
    <source>
        <dbReference type="ARBA" id="ARBA00022737"/>
    </source>
</evidence>
<evidence type="ECO:0000256" key="4">
    <source>
        <dbReference type="ARBA" id="ARBA00022701"/>
    </source>
</evidence>
<dbReference type="PANTHER" id="PTHR22878:SF63">
    <property type="entry name" value="DYNEIN AXONEMAL HEAVY CHAIN 10"/>
    <property type="match status" value="1"/>
</dbReference>
<evidence type="ECO:0000256" key="1">
    <source>
        <dbReference type="ARBA" id="ARBA00004430"/>
    </source>
</evidence>
<evidence type="ECO:0000256" key="13">
    <source>
        <dbReference type="ARBA" id="ARBA00023273"/>
    </source>
</evidence>
<organism evidence="20 21">
    <name type="scientific">Perkinsus chesapeaki</name>
    <name type="common">Clam parasite</name>
    <name type="synonym">Perkinsus andrewsi</name>
    <dbReference type="NCBI Taxonomy" id="330153"/>
    <lineage>
        <taxon>Eukaryota</taxon>
        <taxon>Sar</taxon>
        <taxon>Alveolata</taxon>
        <taxon>Perkinsozoa</taxon>
        <taxon>Perkinsea</taxon>
        <taxon>Perkinsida</taxon>
        <taxon>Perkinsidae</taxon>
        <taxon>Perkinsus</taxon>
    </lineage>
</organism>
<keyword evidence="7" id="KW-0067">ATP-binding</keyword>
<dbReference type="GO" id="GO:0007018">
    <property type="term" value="P:microtubule-based movement"/>
    <property type="evidence" value="ECO:0007669"/>
    <property type="project" value="InterPro"/>
</dbReference>
<dbReference type="FunFam" id="3.20.180.20:FF:000001">
    <property type="entry name" value="Dynein axonemal heavy chain 5"/>
    <property type="match status" value="1"/>
</dbReference>
<dbReference type="EMBL" id="JAAPAO010000205">
    <property type="protein sequence ID" value="KAF4667709.1"/>
    <property type="molecule type" value="Genomic_DNA"/>
</dbReference>
<protein>
    <submittedName>
        <fullName evidence="20">Dynein heavy chain 10, axonemal</fullName>
    </submittedName>
</protein>
<dbReference type="InterPro" id="IPR013594">
    <property type="entry name" value="Dynein_heavy_tail"/>
</dbReference>
<gene>
    <name evidence="20" type="primary">DNAH10_1</name>
    <name evidence="20" type="ORF">FOL47_003419</name>
</gene>
<dbReference type="Gene3D" id="3.20.180.20">
    <property type="entry name" value="Dynein heavy chain, N-terminal domain 2"/>
    <property type="match status" value="1"/>
</dbReference>
<accession>A0A7J6M875</accession>
<dbReference type="GO" id="GO:0005524">
    <property type="term" value="F:ATP binding"/>
    <property type="evidence" value="ECO:0007669"/>
    <property type="project" value="UniProtKB-KW"/>
</dbReference>
<dbReference type="InterPro" id="IPR035699">
    <property type="entry name" value="AAA_6"/>
</dbReference>
<dbReference type="Gene3D" id="1.20.140.100">
    <property type="entry name" value="Dynein heavy chain, N-terminal domain 2"/>
    <property type="match status" value="1"/>
</dbReference>
<dbReference type="Pfam" id="PF12774">
    <property type="entry name" value="AAA_6"/>
    <property type="match status" value="2"/>
</dbReference>
<evidence type="ECO:0000256" key="2">
    <source>
        <dbReference type="ARBA" id="ARBA00008887"/>
    </source>
</evidence>
<evidence type="ECO:0000259" key="18">
    <source>
        <dbReference type="Pfam" id="PF12774"/>
    </source>
</evidence>
<reference evidence="20 21" key="1">
    <citation type="submission" date="2020-04" db="EMBL/GenBank/DDBJ databases">
        <title>Perkinsus chesapeaki whole genome sequence.</title>
        <authorList>
            <person name="Bogema D.R."/>
        </authorList>
    </citation>
    <scope>NUCLEOTIDE SEQUENCE [LARGE SCALE GENOMIC DNA]</scope>
    <source>
        <strain evidence="20">ATCC PRA-425</strain>
    </source>
</reference>
<dbReference type="OrthoDB" id="424310at2759"/>
<keyword evidence="12" id="KW-0206">Cytoskeleton</keyword>
<keyword evidence="21" id="KW-1185">Reference proteome</keyword>
<feature type="domain" description="Dynein heavy chain hydrolytic ATP-binding dynein motor region" evidence="18">
    <location>
        <begin position="2000"/>
        <end position="2074"/>
    </location>
</feature>
<dbReference type="Proteomes" id="UP000591131">
    <property type="component" value="Unassembled WGS sequence"/>
</dbReference>
<evidence type="ECO:0000313" key="21">
    <source>
        <dbReference type="Proteomes" id="UP000591131"/>
    </source>
</evidence>
<dbReference type="InterPro" id="IPR056759">
    <property type="entry name" value="DYH2-5-8_CC"/>
</dbReference>
<dbReference type="PANTHER" id="PTHR22878">
    <property type="entry name" value="DYNEIN HEAVY CHAIN 6, AXONEMAL-LIKE-RELATED"/>
    <property type="match status" value="1"/>
</dbReference>
<dbReference type="InterPro" id="IPR013602">
    <property type="entry name" value="Dynein_heavy_linker"/>
</dbReference>
<dbReference type="Gene3D" id="1.20.58.1120">
    <property type="match status" value="1"/>
</dbReference>
<evidence type="ECO:0000256" key="10">
    <source>
        <dbReference type="ARBA" id="ARBA00023069"/>
    </source>
</evidence>
<dbReference type="InterPro" id="IPR042228">
    <property type="entry name" value="Dynein_linker_3"/>
</dbReference>
<dbReference type="Pfam" id="PF08393">
    <property type="entry name" value="DHC_N2"/>
    <property type="match status" value="1"/>
</dbReference>
<dbReference type="Pfam" id="PF08385">
    <property type="entry name" value="DHC_N1"/>
    <property type="match status" value="2"/>
</dbReference>
<dbReference type="SUPFAM" id="SSF52540">
    <property type="entry name" value="P-loop containing nucleoside triphosphate hydrolases"/>
    <property type="match status" value="1"/>
</dbReference>
<dbReference type="InterPro" id="IPR027417">
    <property type="entry name" value="P-loop_NTPase"/>
</dbReference>
<evidence type="ECO:0000259" key="19">
    <source>
        <dbReference type="Pfam" id="PF25007"/>
    </source>
</evidence>
<proteinExistence type="inferred from homology"/>
<evidence type="ECO:0000256" key="3">
    <source>
        <dbReference type="ARBA" id="ARBA00022490"/>
    </source>
</evidence>
<evidence type="ECO:0000256" key="12">
    <source>
        <dbReference type="ARBA" id="ARBA00023212"/>
    </source>
</evidence>
<dbReference type="FunFam" id="1.20.58.1120:FF:000008">
    <property type="entry name" value="Dynein heavy chain 10, axonemal"/>
    <property type="match status" value="1"/>
</dbReference>
<comment type="caution">
    <text evidence="20">The sequence shown here is derived from an EMBL/GenBank/DDBJ whole genome shotgun (WGS) entry which is preliminary data.</text>
</comment>
<keyword evidence="3" id="KW-0963">Cytoplasm</keyword>
<evidence type="ECO:0000259" key="16">
    <source>
        <dbReference type="Pfam" id="PF08385"/>
    </source>
</evidence>
<name>A0A7J6M875_PERCH</name>
<keyword evidence="5" id="KW-0677">Repeat</keyword>
<evidence type="ECO:0000256" key="9">
    <source>
        <dbReference type="ARBA" id="ARBA00023054"/>
    </source>
</evidence>
<evidence type="ECO:0000256" key="15">
    <source>
        <dbReference type="SAM" id="MobiDB-lite"/>
    </source>
</evidence>
<feature type="coiled-coil region" evidence="14">
    <location>
        <begin position="1415"/>
        <end position="1442"/>
    </location>
</feature>
<keyword evidence="9 14" id="KW-0175">Coiled coil</keyword>
<dbReference type="GO" id="GO:0030286">
    <property type="term" value="C:dynein complex"/>
    <property type="evidence" value="ECO:0007669"/>
    <property type="project" value="UniProtKB-KW"/>
</dbReference>
<sequence>MTVAPPSVSNDPRALWLSKKVKEVVGVTDAEWKKMLSQDGSEGKIIDWLEDVGKQGDLLVFYETPDKVTGERLLRVSAGVHGDVSRELSSCLHGGMYFIKTLPGRIDTTGKEISTAMLDGCTFGMLNGDSRALSDVQGVMEHLLLPAIEYKPPRSVAHAGRNRSSLTESLRSSRRLSVPQVGTAEISSVGSATDGDDGESLTEMSEASEKSVESEANADEEDENGRLVQLGGEVKEDVMMNANKFNQHLGQVTNQVYGSSIINIPEGIDFIGLMNKLDDDVSPDKVIEYEKEIKGCIDVIEGWGSRISDLLESESAISGSADQHPMAEILFWRDRSGRLSSLFEQFQLGSCQQVIGVVEKYVECCGGLSESEERVGRVLGIFKEKRTVLHKLLLEAKDNVKFLMTLERHLKKLTNGGMSEITETLPNLLNALRMVWIVSRYYNTDERMEPLLTKIGEQLANRVDKQISVRALLRRSPVRAGAIVKECKIALDEWERNYMLTRARIEESGSDHRWEFDRIKLFKRTKYMAKVCGDLMEIMKVLEQFYKFLGPELKEVTGDPIGVDNLLEEVSGSVIGFKTFNECFDEKHRRAWDKEMLQFREKTVEIEDKAIVFLDTRFRKVTPVWDGEQSWGGVDVVTARGDALVFYWQMCYICCQARLAQSVERKALNLVVVGSSPTLRSAEGAFQLLQNFKSIQSRDRINDKMKEKFADIVVQYGNEVKKMTEVFQRHKNHPRIAKNAPPVSGAIAWARNILERVKRPIMAFRSMQSLLDSPTGQQACGEYIELGKAILKYEKELFAEWQRSAEDKATECLGRSILAIDKCEGDASSSTYVVNFAPELIELMKEARNFDLIGGFEVPGGVLNLALQMDKYKDYAEQLRVMLQSYEEAIGGLSMVQCKILHTQIRDLHKCLRPGLTPLNWNSLGIIDFIESASRGIAAFKNVREQVEKSEERIEAVVESIERSILVRPFDWTKTDISPSASTSTLAEESVGSSSSDVSKTMDVMEFYDFFETHRVAEVEKLVDQYEAIGPFLIKIEETTAGTKSGAAESMREYYVYWERRIFNAITTALVRGISTFQVLLDSATERPPLIKIRAEFNPPEVVVGSLHGVFKLLTKLLQNVLHSAGSFVRWMDGTCLMVPTQSAQLEEDKALAFTFYKDVSENPVLVEMTMTIQNSVQQVFQIINKFMRSWKKYDTQWGLWDVKRRQNLERLAVDKKPSLHYFDAHLRVYRNLIDTMVAYKRDHDVAFVRVDCSAVINGIRSQAQEWMTDYARILGDIASKELEKIRTELKDYRSNIDFMPTKLEELKSMLNTITTVEAVNMDMEIRIGEVRENYRTLLLYKCKMKPEDMNYAESLPEVWRSLKKYSRAKDEALEKSKIEFAEITKQEVVDFSDRCSKLLDEFSSGGPGTDDVSLEEGAELMKKYQNEVNQCQNRKEELVKSEMLFNLPITSYVELVIVEKHLKLLKNVYDIYMEHRKMVEEFSNMLWCKIDIALLERTSEEYDKKVRKKGKELPDLKSTSVFKKLEQVVSDFKNSVPLIASLKTDAIKPGHWGELMALAGQAAEEDSPLIDLASMTLKSVFALELQRFPEEVNEIRTAATNEMNIENELKRIEAAWRALNLDMGMYKGDRGHVLRGNEELRQTLEDHVLLLQSMSMSKYAVKLMESIKRWEKNLNVVNEVLSAWLTVQRKWMYLESIFLDSDDIRMQLPEEAKKFDKIHKVFKELMEKTASSPNAIQACCANDRLTDLKNLTAELDRTQKSLTDYLDTKRASFPRFYFISDDELLSILGSSDPQAVQPHSLKLFDNAKEIVFKPGTANVIGMVSDEGERWTFCNTVKAVGAVEDWMNKVDDEMKDSLLRLMKEAVYHYPSSERTQWILSRLGMVVLAGTQIWWTWSIEDTFKRVMEKGDKNAMKKELRKETQQLNQLVELIRTDLSSCNRKCVNTLIILDVHARDIVDRFVRDSILDAREFAWESQLRFMWDRKLDDILIKQCTGSFRYCYEYQGLNGRLVITPLTDRCVMTLTTALTFLLGGSPAGPAGTGKTETVKDLAKSLAIRCVVFNCGEGLDFKAMGGGERSLAKVILAKNVAFQTANRNISVLVVKCQCTIFSGLAEAGFWGCFDEFNRINAEVLSVVSAQIKSIQMGLAQQSKTIELLGRDVTLRSTIGYFITMNPGYAGRTELPDNLKAMFRPVVMIVPDLLMICENMLMSEGFGKAKVLANKMTVLYSLAQGQLSKQYHYDFKLRALKSVLVMAGDLKRSSSELPEDVVLMRALRDMNMPKFVKEDWNYWATTALTHLGAELPIRMPLE</sequence>
<dbReference type="FunFam" id="1.20.140.100:FF:000001">
    <property type="entry name" value="dynein heavy chain 17, axonemal"/>
    <property type="match status" value="1"/>
</dbReference>
<dbReference type="Gene3D" id="3.40.50.300">
    <property type="entry name" value="P-loop containing nucleotide triphosphate hydrolases"/>
    <property type="match status" value="1"/>
</dbReference>
<dbReference type="InterPro" id="IPR043157">
    <property type="entry name" value="Dynein_AAA1S"/>
</dbReference>
<dbReference type="GO" id="GO:0051959">
    <property type="term" value="F:dynein light intermediate chain binding"/>
    <property type="evidence" value="ECO:0007669"/>
    <property type="project" value="InterPro"/>
</dbReference>